<dbReference type="EMBL" id="JAZHXJ010002969">
    <property type="protein sequence ID" value="KAL1835916.1"/>
    <property type="molecule type" value="Genomic_DNA"/>
</dbReference>
<name>A0ABR3V388_9PEZI</name>
<organism evidence="1 2">
    <name type="scientific">Phialemonium thermophilum</name>
    <dbReference type="NCBI Taxonomy" id="223376"/>
    <lineage>
        <taxon>Eukaryota</taxon>
        <taxon>Fungi</taxon>
        <taxon>Dikarya</taxon>
        <taxon>Ascomycota</taxon>
        <taxon>Pezizomycotina</taxon>
        <taxon>Sordariomycetes</taxon>
        <taxon>Sordariomycetidae</taxon>
        <taxon>Cephalothecales</taxon>
        <taxon>Cephalothecaceae</taxon>
        <taxon>Phialemonium</taxon>
    </lineage>
</organism>
<accession>A0ABR3V388</accession>
<sequence>MRSSVAPVASSTFCVCPGTGAEGGETATQRMAELWALKRKVSTNRTVSAAAAAGDSGAECPFLSSVVAAAAEVRVEEEGDVERSEEGGRSRMARIPCRTLSYEPATIWMVGNAASLSRTAELVGFGCAADEALGSGLDFLGGTATARSSLGAVKSLFRLAIFDDKSALLSHCGAELDCWELN</sequence>
<evidence type="ECO:0000313" key="2">
    <source>
        <dbReference type="Proteomes" id="UP001586593"/>
    </source>
</evidence>
<keyword evidence="2" id="KW-1185">Reference proteome</keyword>
<proteinExistence type="predicted"/>
<evidence type="ECO:0000313" key="1">
    <source>
        <dbReference type="EMBL" id="KAL1835916.1"/>
    </source>
</evidence>
<protein>
    <submittedName>
        <fullName evidence="1">Uncharacterized protein</fullName>
    </submittedName>
</protein>
<comment type="caution">
    <text evidence="1">The sequence shown here is derived from an EMBL/GenBank/DDBJ whole genome shotgun (WGS) entry which is preliminary data.</text>
</comment>
<dbReference type="Proteomes" id="UP001586593">
    <property type="component" value="Unassembled WGS sequence"/>
</dbReference>
<gene>
    <name evidence="1" type="ORF">VTK73DRAFT_5267</name>
</gene>
<reference evidence="1 2" key="1">
    <citation type="journal article" date="2024" name="Commun. Biol.">
        <title>Comparative genomic analysis of thermophilic fungi reveals convergent evolutionary adaptations and gene losses.</title>
        <authorList>
            <person name="Steindorff A.S."/>
            <person name="Aguilar-Pontes M.V."/>
            <person name="Robinson A.J."/>
            <person name="Andreopoulos B."/>
            <person name="LaButti K."/>
            <person name="Kuo A."/>
            <person name="Mondo S."/>
            <person name="Riley R."/>
            <person name="Otillar R."/>
            <person name="Haridas S."/>
            <person name="Lipzen A."/>
            <person name="Grimwood J."/>
            <person name="Schmutz J."/>
            <person name="Clum A."/>
            <person name="Reid I.D."/>
            <person name="Moisan M.C."/>
            <person name="Butler G."/>
            <person name="Nguyen T.T.M."/>
            <person name="Dewar K."/>
            <person name="Conant G."/>
            <person name="Drula E."/>
            <person name="Henrissat B."/>
            <person name="Hansel C."/>
            <person name="Singer S."/>
            <person name="Hutchinson M.I."/>
            <person name="de Vries R.P."/>
            <person name="Natvig D.O."/>
            <person name="Powell A.J."/>
            <person name="Tsang A."/>
            <person name="Grigoriev I.V."/>
        </authorList>
    </citation>
    <scope>NUCLEOTIDE SEQUENCE [LARGE SCALE GENOMIC DNA]</scope>
    <source>
        <strain evidence="1 2">ATCC 24622</strain>
    </source>
</reference>